<dbReference type="Proteomes" id="UP000807342">
    <property type="component" value="Unassembled WGS sequence"/>
</dbReference>
<evidence type="ECO:0000313" key="1">
    <source>
        <dbReference type="EMBL" id="KAF9442663.1"/>
    </source>
</evidence>
<keyword evidence="2" id="KW-1185">Reference proteome</keyword>
<proteinExistence type="predicted"/>
<accession>A0A9P5X1C1</accession>
<protein>
    <submittedName>
        <fullName evidence="1">Uncharacterized protein</fullName>
    </submittedName>
</protein>
<reference evidence="1" key="1">
    <citation type="submission" date="2020-11" db="EMBL/GenBank/DDBJ databases">
        <authorList>
            <consortium name="DOE Joint Genome Institute"/>
            <person name="Ahrendt S."/>
            <person name="Riley R."/>
            <person name="Andreopoulos W."/>
            <person name="Labutti K."/>
            <person name="Pangilinan J."/>
            <person name="Ruiz-Duenas F.J."/>
            <person name="Barrasa J.M."/>
            <person name="Sanchez-Garcia M."/>
            <person name="Camarero S."/>
            <person name="Miyauchi S."/>
            <person name="Serrano A."/>
            <person name="Linde D."/>
            <person name="Babiker R."/>
            <person name="Drula E."/>
            <person name="Ayuso-Fernandez I."/>
            <person name="Pacheco R."/>
            <person name="Padilla G."/>
            <person name="Ferreira P."/>
            <person name="Barriuso J."/>
            <person name="Kellner H."/>
            <person name="Castanera R."/>
            <person name="Alfaro M."/>
            <person name="Ramirez L."/>
            <person name="Pisabarro A.G."/>
            <person name="Kuo A."/>
            <person name="Tritt A."/>
            <person name="Lipzen A."/>
            <person name="He G."/>
            <person name="Yan M."/>
            <person name="Ng V."/>
            <person name="Cullen D."/>
            <person name="Martin F."/>
            <person name="Rosso M.-N."/>
            <person name="Henrissat B."/>
            <person name="Hibbett D."/>
            <person name="Martinez A.T."/>
            <person name="Grigoriev I.V."/>
        </authorList>
    </citation>
    <scope>NUCLEOTIDE SEQUENCE</scope>
    <source>
        <strain evidence="1">MF-IS2</strain>
    </source>
</reference>
<organism evidence="1 2">
    <name type="scientific">Macrolepiota fuliginosa MF-IS2</name>
    <dbReference type="NCBI Taxonomy" id="1400762"/>
    <lineage>
        <taxon>Eukaryota</taxon>
        <taxon>Fungi</taxon>
        <taxon>Dikarya</taxon>
        <taxon>Basidiomycota</taxon>
        <taxon>Agaricomycotina</taxon>
        <taxon>Agaricomycetes</taxon>
        <taxon>Agaricomycetidae</taxon>
        <taxon>Agaricales</taxon>
        <taxon>Agaricineae</taxon>
        <taxon>Agaricaceae</taxon>
        <taxon>Macrolepiota</taxon>
    </lineage>
</organism>
<name>A0A9P5X1C1_9AGAR</name>
<dbReference type="AlphaFoldDB" id="A0A9P5X1C1"/>
<comment type="caution">
    <text evidence="1">The sequence shown here is derived from an EMBL/GenBank/DDBJ whole genome shotgun (WGS) entry which is preliminary data.</text>
</comment>
<sequence length="140" mass="15800">MTFLGGGGTVGAINPLHALDLLYRKILTDIPADVLPTTMRILGLLVLYSPRLSTEDQARFLNLDQAFFYRALQQLHSVVYVPSTDELNSSLHIYHASFSDFLKDSNRCDKFSLNEKAVHYDVALQALHWTENSTPRKAFT</sequence>
<gene>
    <name evidence="1" type="ORF">P691DRAFT_464589</name>
</gene>
<evidence type="ECO:0000313" key="2">
    <source>
        <dbReference type="Proteomes" id="UP000807342"/>
    </source>
</evidence>
<dbReference type="OrthoDB" id="3262196at2759"/>
<dbReference type="EMBL" id="MU151587">
    <property type="protein sequence ID" value="KAF9442663.1"/>
    <property type="molecule type" value="Genomic_DNA"/>
</dbReference>